<dbReference type="EMBL" id="VJZT01000023">
    <property type="protein sequence ID" value="TRX35437.1"/>
    <property type="molecule type" value="Genomic_DNA"/>
</dbReference>
<dbReference type="PANTHER" id="PTHR37291">
    <property type="entry name" value="5-METHYLCYTOSINE-SPECIFIC RESTRICTION ENZYME B"/>
    <property type="match status" value="1"/>
</dbReference>
<evidence type="ECO:0000313" key="2">
    <source>
        <dbReference type="EMBL" id="TRX35437.1"/>
    </source>
</evidence>
<dbReference type="InterPro" id="IPR027417">
    <property type="entry name" value="P-loop_NTPase"/>
</dbReference>
<sequence>MEKNEKIEITKSVNIIKLDEDAFRYKGLVGWSENGNRMLFEDIKQAYLDGNNDRQDVKHNQNLSGLAHHHASYYIRLLDLFKNFLKDNKLDFVANISEKEELKNYVLIIDEINRANLPAVLGELIYALEYRGKKVESMYEIDGENSLIIPPNLYIIGTMNTADRSVGHIDYAIRRRFAFVDILPNAEVIINPSSKALFEEISKLFYSKDTLASDFKAAQVQLGHSYFMVKDDAELQLKAKYEIVPILEEYLKDGILLEKAEKTILELKERFDN</sequence>
<dbReference type="SUPFAM" id="SSF52540">
    <property type="entry name" value="P-loop containing nucleoside triphosphate hydrolases"/>
    <property type="match status" value="1"/>
</dbReference>
<keyword evidence="3" id="KW-1185">Reference proteome</keyword>
<protein>
    <recommendedName>
        <fullName evidence="1">ATPase dynein-related AAA domain-containing protein</fullName>
    </recommendedName>
</protein>
<evidence type="ECO:0000313" key="3">
    <source>
        <dbReference type="Proteomes" id="UP000316371"/>
    </source>
</evidence>
<dbReference type="GO" id="GO:0016887">
    <property type="term" value="F:ATP hydrolysis activity"/>
    <property type="evidence" value="ECO:0007669"/>
    <property type="project" value="InterPro"/>
</dbReference>
<name>A0A553DRP9_9FLAO</name>
<dbReference type="PANTHER" id="PTHR37291:SF1">
    <property type="entry name" value="TYPE IV METHYL-DIRECTED RESTRICTION ENZYME ECOKMCRB SUBUNIT"/>
    <property type="match status" value="1"/>
</dbReference>
<accession>A0A553DRP9</accession>
<comment type="caution">
    <text evidence="2">The sequence shown here is derived from an EMBL/GenBank/DDBJ whole genome shotgun (WGS) entry which is preliminary data.</text>
</comment>
<dbReference type="InterPro" id="IPR052934">
    <property type="entry name" value="Methyl-DNA_Rec/Restrict_Enz"/>
</dbReference>
<dbReference type="GO" id="GO:0005524">
    <property type="term" value="F:ATP binding"/>
    <property type="evidence" value="ECO:0007669"/>
    <property type="project" value="InterPro"/>
</dbReference>
<dbReference type="InterPro" id="IPR011704">
    <property type="entry name" value="ATPase_dyneun-rel_AAA"/>
</dbReference>
<proteinExistence type="predicted"/>
<feature type="domain" description="ATPase dynein-related AAA" evidence="1">
    <location>
        <begin position="103"/>
        <end position="177"/>
    </location>
</feature>
<dbReference type="Gene3D" id="3.40.50.300">
    <property type="entry name" value="P-loop containing nucleotide triphosphate hydrolases"/>
    <property type="match status" value="1"/>
</dbReference>
<dbReference type="AlphaFoldDB" id="A0A553DRP9"/>
<dbReference type="Proteomes" id="UP000316371">
    <property type="component" value="Unassembled WGS sequence"/>
</dbReference>
<evidence type="ECO:0000259" key="1">
    <source>
        <dbReference type="Pfam" id="PF07728"/>
    </source>
</evidence>
<dbReference type="Pfam" id="PF07728">
    <property type="entry name" value="AAA_5"/>
    <property type="match status" value="1"/>
</dbReference>
<gene>
    <name evidence="2" type="ORF">FNW21_15020</name>
</gene>
<organism evidence="2 3">
    <name type="scientific">Flavobacterium restrictum</name>
    <dbReference type="NCBI Taxonomy" id="2594428"/>
    <lineage>
        <taxon>Bacteria</taxon>
        <taxon>Pseudomonadati</taxon>
        <taxon>Bacteroidota</taxon>
        <taxon>Flavobacteriia</taxon>
        <taxon>Flavobacteriales</taxon>
        <taxon>Flavobacteriaceae</taxon>
        <taxon>Flavobacterium</taxon>
    </lineage>
</organism>
<dbReference type="OrthoDB" id="9781481at2"/>
<reference evidence="2 3" key="1">
    <citation type="submission" date="2019-07" db="EMBL/GenBank/DDBJ databases">
        <title>Novel species of Flavobacterium.</title>
        <authorList>
            <person name="Liu Q."/>
            <person name="Xin Y.-H."/>
        </authorList>
    </citation>
    <scope>NUCLEOTIDE SEQUENCE [LARGE SCALE GENOMIC DNA]</scope>
    <source>
        <strain evidence="2 3">LB1R34</strain>
    </source>
</reference>